<dbReference type="InterPro" id="IPR019760">
    <property type="entry name" value="DNA-dir_DNA_pol_A_CS"/>
</dbReference>
<evidence type="ECO:0000256" key="3">
    <source>
        <dbReference type="ARBA" id="ARBA00020311"/>
    </source>
</evidence>
<keyword evidence="11 16" id="KW-0239">DNA-directed DNA polymerase</keyword>
<dbReference type="InterPro" id="IPR018320">
    <property type="entry name" value="DNA_polymerase_1"/>
</dbReference>
<evidence type="ECO:0000256" key="14">
    <source>
        <dbReference type="ARBA" id="ARBA00049244"/>
    </source>
</evidence>
<proteinExistence type="inferred from homology"/>
<keyword evidence="8 16" id="KW-0227">DNA damage</keyword>
<evidence type="ECO:0000259" key="20">
    <source>
        <dbReference type="SMART" id="SM00482"/>
    </source>
</evidence>
<evidence type="ECO:0000313" key="21">
    <source>
        <dbReference type="EMBL" id="BAV95487.1"/>
    </source>
</evidence>
<keyword evidence="4 16" id="KW-0808">Transferase</keyword>
<comment type="function">
    <text evidence="16">In addition to polymerase activity, this DNA polymerase exhibits 3'-5' and 5'-3' exonuclease activity.</text>
</comment>
<keyword evidence="13 16" id="KW-0234">DNA repair</keyword>
<dbReference type="InterPro" id="IPR020046">
    <property type="entry name" value="5-3_exonucl_a-hlix_arch_N"/>
</dbReference>
<dbReference type="CDD" id="cd09898">
    <property type="entry name" value="H3TH_53EXO"/>
    <property type="match status" value="1"/>
</dbReference>
<dbReference type="InterPro" id="IPR002298">
    <property type="entry name" value="DNA_polymerase_A"/>
</dbReference>
<sequence>MAEKKLFLLDAYALIYRGYYVFIKNPMINSKGFETSAVLGFVNTLMQLLRKERPTHIGIAFDTPEQTERHIIFPEYKAHRDKTPDPITEGLTYIRQIVDAFGIEHYSIPGYEADDIIGTLAKKAEKSGFNTYMVTPDKDYCQLVSESTLMYKPARIGNGFDIMGIEQVCEKFEINNVSQVIDYLAMVGDSSDNIPGLPGIGDKTAKKFLKEYDSIEGLFNNTDKLKGKLKEKVEANREIGMLSKRLVTINTDVPVDFDEDKLLFNRIDIPRLLEIFKDLEFNKHSELLIDNFGGAMTVKTDNSKSEVQLSLFSDVKIEDENDIKVVENNSSPRYFYQLVDTIIAKKLLIENILKRDSFSFKLLSASQNALELRIMGIAFSYEKNMGYYLPFPTDQIGTDNLIGELAPIFKNKEILKIGYDLKQDIKILKKYGVDVEGELFDITVAHHLINPDIKQDIDVLCKTYLDHSSHYSNGFIDNRNEIHIPCNTPLKREEIHFVESADIAFQIKNILEKKIQDNDMGYVFKELEMPLLRVLADMELEGINLDENALKQQSEEIEKEISILDKKIKDISARDFNISSPKQLGEVLFDELKLIEKPKKTKTGQYSTSEETLAKLAKDHEIVKYILEYRSLQKLQSTYVNALPLEIDKNTGRIHTCFNQTVTATGRLSSNKPNLQNIPIKTDRGKRIREAFIPRDDNHVLLSADYSQIELRLMASMSDEKNMIEAFHKGEDIHRSTASRIFNISSEDVNTQQRSHAKTVNFGIIYGVSAFGLSRQTDLSNKESAAMIESYNKSYPRLKEYMNEVVEIAREKSFVQTLVGRRRYLKDINSINGMIRSSAERMAINTPIQGTAADIIKIAMIDIHKSLLKGNFKTKMLLQVHDELIFDVPLGELEQIKILVKDKMENAYKVKVPIQVDMGIGKNWAQAH</sequence>
<dbReference type="FunFam" id="1.10.150.20:FF:000003">
    <property type="entry name" value="DNA polymerase I"/>
    <property type="match status" value="1"/>
</dbReference>
<dbReference type="EC" id="2.7.7.7" evidence="2 15"/>
<dbReference type="InterPro" id="IPR008918">
    <property type="entry name" value="HhH2"/>
</dbReference>
<evidence type="ECO:0000256" key="15">
    <source>
        <dbReference type="NCBIfam" id="TIGR00593"/>
    </source>
</evidence>
<dbReference type="GO" id="GO:0003887">
    <property type="term" value="F:DNA-directed DNA polymerase activity"/>
    <property type="evidence" value="ECO:0007669"/>
    <property type="project" value="UniProtKB-UniRule"/>
</dbReference>
<keyword evidence="12 16" id="KW-0238">DNA-binding</keyword>
<keyword evidence="6 16" id="KW-0235">DNA replication</keyword>
<dbReference type="Gene3D" id="1.20.1060.10">
    <property type="entry name" value="Taq DNA Polymerase, Chain T, domain 4"/>
    <property type="match status" value="1"/>
</dbReference>
<dbReference type="InterPro" id="IPR002421">
    <property type="entry name" value="5-3_exonuclease"/>
</dbReference>
<dbReference type="Pfam" id="PF02739">
    <property type="entry name" value="5_3_exonuc_N"/>
    <property type="match status" value="1"/>
</dbReference>
<dbReference type="Pfam" id="PF00476">
    <property type="entry name" value="DNA_pol_A"/>
    <property type="match status" value="1"/>
</dbReference>
<dbReference type="SMART" id="SM00475">
    <property type="entry name" value="53EXOc"/>
    <property type="match status" value="1"/>
</dbReference>
<protein>
    <recommendedName>
        <fullName evidence="3 15">DNA polymerase I</fullName>
        <ecNumber evidence="2 15">2.7.7.7</ecNumber>
    </recommendedName>
</protein>
<evidence type="ECO:0000256" key="9">
    <source>
        <dbReference type="ARBA" id="ARBA00022801"/>
    </source>
</evidence>
<dbReference type="EMBL" id="AP014564">
    <property type="protein sequence ID" value="BAV95487.1"/>
    <property type="molecule type" value="Genomic_DNA"/>
</dbReference>
<dbReference type="PANTHER" id="PTHR10133">
    <property type="entry name" value="DNA POLYMERASE I"/>
    <property type="match status" value="1"/>
</dbReference>
<dbReference type="NCBIfam" id="NF004397">
    <property type="entry name" value="PRK05755.1"/>
    <property type="match status" value="1"/>
</dbReference>
<evidence type="ECO:0000259" key="18">
    <source>
        <dbReference type="SMART" id="SM00474"/>
    </source>
</evidence>
<reference evidence="21 22" key="1">
    <citation type="submission" date="2014-03" db="EMBL/GenBank/DDBJ databases">
        <title>complete genome sequence of Flavobacteriaceae bacterium JBKA-6.</title>
        <authorList>
            <person name="Takano T."/>
            <person name="Nakamura Y."/>
            <person name="Takuma S."/>
            <person name="Yasuike M."/>
            <person name="Matsuyama T."/>
            <person name="Sakai T."/>
            <person name="Fujiwara A."/>
            <person name="Kimoto K."/>
            <person name="Fukuda Y."/>
            <person name="Kondo H."/>
            <person name="Hirono I."/>
            <person name="Nakayasu C."/>
        </authorList>
    </citation>
    <scope>NUCLEOTIDE SEQUENCE [LARGE SCALE GENOMIC DNA]</scope>
    <source>
        <strain evidence="21 22">JBKA-6</strain>
    </source>
</reference>
<evidence type="ECO:0000256" key="16">
    <source>
        <dbReference type="RuleBase" id="RU004460"/>
    </source>
</evidence>
<dbReference type="SUPFAM" id="SSF56672">
    <property type="entry name" value="DNA/RNA polymerases"/>
    <property type="match status" value="1"/>
</dbReference>
<dbReference type="SMART" id="SM00482">
    <property type="entry name" value="POLAc"/>
    <property type="match status" value="1"/>
</dbReference>
<feature type="domain" description="DNA-directed DNA polymerase family A palm" evidence="20">
    <location>
        <begin position="685"/>
        <end position="892"/>
    </location>
</feature>
<dbReference type="PROSITE" id="PS00447">
    <property type="entry name" value="DNA_POLYMERASE_A"/>
    <property type="match status" value="1"/>
</dbReference>
<gene>
    <name evidence="16" type="primary">polA</name>
    <name evidence="21" type="ORF">JBKA6_1474</name>
</gene>
<evidence type="ECO:0000313" key="22">
    <source>
        <dbReference type="Proteomes" id="UP000243197"/>
    </source>
</evidence>
<keyword evidence="22" id="KW-1185">Reference proteome</keyword>
<dbReference type="InterPro" id="IPR020045">
    <property type="entry name" value="DNA_polI_H3TH"/>
</dbReference>
<dbReference type="NCBIfam" id="TIGR00593">
    <property type="entry name" value="pola"/>
    <property type="match status" value="1"/>
</dbReference>
<dbReference type="KEGG" id="ise:JBKA6_1474"/>
<evidence type="ECO:0000256" key="1">
    <source>
        <dbReference type="ARBA" id="ARBA00007705"/>
    </source>
</evidence>
<dbReference type="InterPro" id="IPR043502">
    <property type="entry name" value="DNA/RNA_pol_sf"/>
</dbReference>
<dbReference type="Gene3D" id="1.10.150.20">
    <property type="entry name" value="5' to 3' exonuclease, C-terminal subdomain"/>
    <property type="match status" value="2"/>
</dbReference>
<comment type="catalytic activity">
    <reaction evidence="14 16">
        <text>DNA(n) + a 2'-deoxyribonucleoside 5'-triphosphate = DNA(n+1) + diphosphate</text>
        <dbReference type="Rhea" id="RHEA:22508"/>
        <dbReference type="Rhea" id="RHEA-COMP:17339"/>
        <dbReference type="Rhea" id="RHEA-COMP:17340"/>
        <dbReference type="ChEBI" id="CHEBI:33019"/>
        <dbReference type="ChEBI" id="CHEBI:61560"/>
        <dbReference type="ChEBI" id="CHEBI:173112"/>
        <dbReference type="EC" id="2.7.7.7"/>
    </reaction>
</comment>
<dbReference type="GO" id="GO:0006302">
    <property type="term" value="P:double-strand break repair"/>
    <property type="evidence" value="ECO:0007669"/>
    <property type="project" value="TreeGrafter"/>
</dbReference>
<comment type="similarity">
    <text evidence="1 16">Belongs to the DNA polymerase type-A family.</text>
</comment>
<keyword evidence="9 16" id="KW-0378">Hydrolase</keyword>
<evidence type="ECO:0000256" key="11">
    <source>
        <dbReference type="ARBA" id="ARBA00022932"/>
    </source>
</evidence>
<dbReference type="InterPro" id="IPR036279">
    <property type="entry name" value="5-3_exonuclease_C_sf"/>
</dbReference>
<keyword evidence="5 16" id="KW-0548">Nucleotidyltransferase</keyword>
<feature type="domain" description="3'-5' exonuclease" evidence="18">
    <location>
        <begin position="336"/>
        <end position="516"/>
    </location>
</feature>
<dbReference type="CDD" id="cd09859">
    <property type="entry name" value="PIN_53EXO"/>
    <property type="match status" value="1"/>
</dbReference>
<dbReference type="PRINTS" id="PR00868">
    <property type="entry name" value="DNAPOLI"/>
</dbReference>
<dbReference type="GO" id="GO:0003677">
    <property type="term" value="F:DNA binding"/>
    <property type="evidence" value="ECO:0007669"/>
    <property type="project" value="UniProtKB-UniRule"/>
</dbReference>
<dbReference type="GO" id="GO:0006261">
    <property type="term" value="P:DNA-templated DNA replication"/>
    <property type="evidence" value="ECO:0007669"/>
    <property type="project" value="UniProtKB-UniRule"/>
</dbReference>
<evidence type="ECO:0000256" key="12">
    <source>
        <dbReference type="ARBA" id="ARBA00023125"/>
    </source>
</evidence>
<dbReference type="InterPro" id="IPR036397">
    <property type="entry name" value="RNaseH_sf"/>
</dbReference>
<dbReference type="FunFam" id="1.20.1060.10:FF:000001">
    <property type="entry name" value="DNA polymerase I"/>
    <property type="match status" value="1"/>
</dbReference>
<evidence type="ECO:0000256" key="7">
    <source>
        <dbReference type="ARBA" id="ARBA00022722"/>
    </source>
</evidence>
<dbReference type="SMART" id="SM00279">
    <property type="entry name" value="HhH2"/>
    <property type="match status" value="1"/>
</dbReference>
<evidence type="ECO:0000256" key="8">
    <source>
        <dbReference type="ARBA" id="ARBA00022763"/>
    </source>
</evidence>
<evidence type="ECO:0000256" key="10">
    <source>
        <dbReference type="ARBA" id="ARBA00022839"/>
    </source>
</evidence>
<dbReference type="Pfam" id="PF01612">
    <property type="entry name" value="DNA_pol_A_exo1"/>
    <property type="match status" value="1"/>
</dbReference>
<evidence type="ECO:0000256" key="17">
    <source>
        <dbReference type="SAM" id="Coils"/>
    </source>
</evidence>
<evidence type="ECO:0000259" key="19">
    <source>
        <dbReference type="SMART" id="SM00475"/>
    </source>
</evidence>
<dbReference type="GO" id="GO:0008408">
    <property type="term" value="F:3'-5' exonuclease activity"/>
    <property type="evidence" value="ECO:0007669"/>
    <property type="project" value="UniProtKB-UniRule"/>
</dbReference>
<dbReference type="InterPro" id="IPR001098">
    <property type="entry name" value="DNA-dir_DNA_pol_A_palm_dom"/>
</dbReference>
<dbReference type="InterPro" id="IPR012337">
    <property type="entry name" value="RNaseH-like_sf"/>
</dbReference>
<keyword evidence="7" id="KW-0540">Nuclease</keyword>
<evidence type="ECO:0000256" key="6">
    <source>
        <dbReference type="ARBA" id="ARBA00022705"/>
    </source>
</evidence>
<dbReference type="Gene3D" id="3.30.420.10">
    <property type="entry name" value="Ribonuclease H-like superfamily/Ribonuclease H"/>
    <property type="match status" value="1"/>
</dbReference>
<organism evidence="21 22">
    <name type="scientific">Ichthyobacterium seriolicida</name>
    <dbReference type="NCBI Taxonomy" id="242600"/>
    <lineage>
        <taxon>Bacteria</taxon>
        <taxon>Pseudomonadati</taxon>
        <taxon>Bacteroidota</taxon>
        <taxon>Flavobacteriia</taxon>
        <taxon>Flavobacteriales</taxon>
        <taxon>Ichthyobacteriaceae</taxon>
        <taxon>Ichthyobacterium</taxon>
    </lineage>
</organism>
<accession>A0A1J1DZX7</accession>
<dbReference type="GO" id="GO:0008409">
    <property type="term" value="F:5'-3' exonuclease activity"/>
    <property type="evidence" value="ECO:0007669"/>
    <property type="project" value="UniProtKB-UniRule"/>
</dbReference>
<dbReference type="PANTHER" id="PTHR10133:SF27">
    <property type="entry name" value="DNA POLYMERASE NU"/>
    <property type="match status" value="1"/>
</dbReference>
<evidence type="ECO:0000256" key="5">
    <source>
        <dbReference type="ARBA" id="ARBA00022695"/>
    </source>
</evidence>
<evidence type="ECO:0000256" key="13">
    <source>
        <dbReference type="ARBA" id="ARBA00023204"/>
    </source>
</evidence>
<dbReference type="Gene3D" id="3.40.50.1010">
    <property type="entry name" value="5'-nuclease"/>
    <property type="match status" value="1"/>
</dbReference>
<dbReference type="FunFam" id="1.10.150.20:FF:000002">
    <property type="entry name" value="DNA polymerase I"/>
    <property type="match status" value="1"/>
</dbReference>
<dbReference type="Gene3D" id="3.30.70.370">
    <property type="match status" value="1"/>
</dbReference>
<feature type="domain" description="5'-3' exonuclease" evidence="19">
    <location>
        <begin position="4"/>
        <end position="265"/>
    </location>
</feature>
<dbReference type="SMART" id="SM00474">
    <property type="entry name" value="35EXOc"/>
    <property type="match status" value="1"/>
</dbReference>
<dbReference type="InterPro" id="IPR029060">
    <property type="entry name" value="PIN-like_dom_sf"/>
</dbReference>
<dbReference type="OrthoDB" id="9806424at2"/>
<feature type="coiled-coil region" evidence="17">
    <location>
        <begin position="540"/>
        <end position="574"/>
    </location>
</feature>
<dbReference type="SUPFAM" id="SSF47807">
    <property type="entry name" value="5' to 3' exonuclease, C-terminal subdomain"/>
    <property type="match status" value="1"/>
</dbReference>
<evidence type="ECO:0000256" key="2">
    <source>
        <dbReference type="ARBA" id="ARBA00012417"/>
    </source>
</evidence>
<dbReference type="SUPFAM" id="SSF53098">
    <property type="entry name" value="Ribonuclease H-like"/>
    <property type="match status" value="1"/>
</dbReference>
<keyword evidence="10 16" id="KW-0269">Exonuclease</keyword>
<dbReference type="SUPFAM" id="SSF88723">
    <property type="entry name" value="PIN domain-like"/>
    <property type="match status" value="1"/>
</dbReference>
<dbReference type="Proteomes" id="UP000243197">
    <property type="component" value="Chromosome"/>
</dbReference>
<keyword evidence="17" id="KW-0175">Coiled coil</keyword>
<dbReference type="Pfam" id="PF01367">
    <property type="entry name" value="5_3_exonuc"/>
    <property type="match status" value="1"/>
</dbReference>
<dbReference type="AlphaFoldDB" id="A0A1J1DZX7"/>
<name>A0A1J1DZX7_9FLAO</name>
<evidence type="ECO:0000256" key="4">
    <source>
        <dbReference type="ARBA" id="ARBA00022679"/>
    </source>
</evidence>
<dbReference type="CDD" id="cd08637">
    <property type="entry name" value="DNA_pol_A_pol_I_C"/>
    <property type="match status" value="1"/>
</dbReference>
<dbReference type="InterPro" id="IPR002562">
    <property type="entry name" value="3'-5'_exonuclease_dom"/>
</dbReference>